<dbReference type="Proteomes" id="UP000324897">
    <property type="component" value="Chromosome 6"/>
</dbReference>
<accession>A0A5J9WNV6</accession>
<evidence type="ECO:0008006" key="4">
    <source>
        <dbReference type="Google" id="ProtNLM"/>
    </source>
</evidence>
<comment type="caution">
    <text evidence="2">The sequence shown here is derived from an EMBL/GenBank/DDBJ whole genome shotgun (WGS) entry which is preliminary data.</text>
</comment>
<name>A0A5J9WNV6_9POAL</name>
<dbReference type="PANTHER" id="PTHR33377">
    <property type="entry name" value="OS10G0134700 PROTEIN-RELATED"/>
    <property type="match status" value="1"/>
</dbReference>
<dbReference type="SMART" id="SM01157">
    <property type="entry name" value="DUF1719"/>
    <property type="match status" value="1"/>
</dbReference>
<proteinExistence type="predicted"/>
<protein>
    <recommendedName>
        <fullName evidence="4">Rx N-terminal domain-containing protein</fullName>
    </recommendedName>
</protein>
<feature type="coiled-coil region" evidence="1">
    <location>
        <begin position="30"/>
        <end position="95"/>
    </location>
</feature>
<dbReference type="Gramene" id="TVU49811">
    <property type="protein sequence ID" value="TVU49811"/>
    <property type="gene ID" value="EJB05_01148"/>
</dbReference>
<dbReference type="InterPro" id="IPR013181">
    <property type="entry name" value="DUF1719"/>
</dbReference>
<evidence type="ECO:0000313" key="2">
    <source>
        <dbReference type="EMBL" id="TVU49811.1"/>
    </source>
</evidence>
<evidence type="ECO:0000313" key="3">
    <source>
        <dbReference type="Proteomes" id="UP000324897"/>
    </source>
</evidence>
<gene>
    <name evidence="2" type="ORF">EJB05_01148</name>
</gene>
<dbReference type="EMBL" id="RWGY01000002">
    <property type="protein sequence ID" value="TVU49811.1"/>
    <property type="molecule type" value="Genomic_DNA"/>
</dbReference>
<reference evidence="2 3" key="1">
    <citation type="journal article" date="2019" name="Sci. Rep.">
        <title>A high-quality genome of Eragrostis curvula grass provides insights into Poaceae evolution and supports new strategies to enhance forage quality.</title>
        <authorList>
            <person name="Carballo J."/>
            <person name="Santos B.A.C.M."/>
            <person name="Zappacosta D."/>
            <person name="Garbus I."/>
            <person name="Selva J.P."/>
            <person name="Gallo C.A."/>
            <person name="Diaz A."/>
            <person name="Albertini E."/>
            <person name="Caccamo M."/>
            <person name="Echenique V."/>
        </authorList>
    </citation>
    <scope>NUCLEOTIDE SEQUENCE [LARGE SCALE GENOMIC DNA]</scope>
    <source>
        <strain evidence="3">cv. Victoria</strain>
        <tissue evidence="2">Leaf</tissue>
    </source>
</reference>
<organism evidence="2 3">
    <name type="scientific">Eragrostis curvula</name>
    <name type="common">weeping love grass</name>
    <dbReference type="NCBI Taxonomy" id="38414"/>
    <lineage>
        <taxon>Eukaryota</taxon>
        <taxon>Viridiplantae</taxon>
        <taxon>Streptophyta</taxon>
        <taxon>Embryophyta</taxon>
        <taxon>Tracheophyta</taxon>
        <taxon>Spermatophyta</taxon>
        <taxon>Magnoliopsida</taxon>
        <taxon>Liliopsida</taxon>
        <taxon>Poales</taxon>
        <taxon>Poaceae</taxon>
        <taxon>PACMAD clade</taxon>
        <taxon>Chloridoideae</taxon>
        <taxon>Eragrostideae</taxon>
        <taxon>Eragrostidinae</taxon>
        <taxon>Eragrostis</taxon>
    </lineage>
</organism>
<evidence type="ECO:0000256" key="1">
    <source>
        <dbReference type="SAM" id="Coils"/>
    </source>
</evidence>
<dbReference type="PANTHER" id="PTHR33377:SF74">
    <property type="entry name" value="OS07G0121000 PROTEIN"/>
    <property type="match status" value="1"/>
</dbReference>
<keyword evidence="3" id="KW-1185">Reference proteome</keyword>
<sequence length="251" mass="28581">MAAEMVFSAVVEETLKLALSGLIGGSRGQEEDLVRDVERLEMARIRLEAALDASRRWRIRDAPLLRWRRKLERAAEECRRRAAAEEQEDDDTEAREQESFTRRLARAAAALLGGGRVRDDVARAAVRRLEWYADGAGEFLRFVEMGGGGSPRRCAPRVEPLIGHLLAGDELRYRRFVNRRGKNYLQFFVRPMIRLDDGRGVEAKLILVYEDDEAPEKNLCLGAILRLSESTDLVGTLVRCLELLVTPHFYR</sequence>
<dbReference type="Pfam" id="PF08224">
    <property type="entry name" value="DUF1719"/>
    <property type="match status" value="1"/>
</dbReference>
<feature type="non-terminal residue" evidence="2">
    <location>
        <position position="1"/>
    </location>
</feature>
<keyword evidence="1" id="KW-0175">Coiled coil</keyword>
<dbReference type="AlphaFoldDB" id="A0A5J9WNV6"/>
<dbReference type="OrthoDB" id="10545860at2759"/>